<evidence type="ECO:0000313" key="2">
    <source>
        <dbReference type="EMBL" id="HIZ01505.1"/>
    </source>
</evidence>
<proteinExistence type="predicted"/>
<dbReference type="AlphaFoldDB" id="A0A9D2CVR7"/>
<comment type="caution">
    <text evidence="2">The sequence shown here is derived from an EMBL/GenBank/DDBJ whole genome shotgun (WGS) entry which is preliminary data.</text>
</comment>
<dbReference type="CDD" id="cd14492">
    <property type="entry name" value="lipocalin_MxiM-like"/>
    <property type="match status" value="1"/>
</dbReference>
<gene>
    <name evidence="2" type="ORF">H9819_04520</name>
</gene>
<name>A0A9D2CVR7_9BACE</name>
<feature type="chain" id="PRO_5038658154" evidence="1">
    <location>
        <begin position="22"/>
        <end position="169"/>
    </location>
</feature>
<accession>A0A9D2CVR7</accession>
<dbReference type="EMBL" id="DXCK01000063">
    <property type="protein sequence ID" value="HIZ01505.1"/>
    <property type="molecule type" value="Genomic_DNA"/>
</dbReference>
<dbReference type="InterPro" id="IPR038670">
    <property type="entry name" value="HslJ-like_sf"/>
</dbReference>
<dbReference type="Pfam" id="PF16139">
    <property type="entry name" value="DUF4847"/>
    <property type="match status" value="1"/>
</dbReference>
<dbReference type="PROSITE" id="PS51257">
    <property type="entry name" value="PROKAR_LIPOPROTEIN"/>
    <property type="match status" value="1"/>
</dbReference>
<keyword evidence="1" id="KW-0732">Signal</keyword>
<reference evidence="2" key="1">
    <citation type="journal article" date="2021" name="PeerJ">
        <title>Extensive microbial diversity within the chicken gut microbiome revealed by metagenomics and culture.</title>
        <authorList>
            <person name="Gilroy R."/>
            <person name="Ravi A."/>
            <person name="Getino M."/>
            <person name="Pursley I."/>
            <person name="Horton D.L."/>
            <person name="Alikhan N.F."/>
            <person name="Baker D."/>
            <person name="Gharbi K."/>
            <person name="Hall N."/>
            <person name="Watson M."/>
            <person name="Adriaenssens E.M."/>
            <person name="Foster-Nyarko E."/>
            <person name="Jarju S."/>
            <person name="Secka A."/>
            <person name="Antonio M."/>
            <person name="Oren A."/>
            <person name="Chaudhuri R.R."/>
            <person name="La Ragione R."/>
            <person name="Hildebrand F."/>
            <person name="Pallen M.J."/>
        </authorList>
    </citation>
    <scope>NUCLEOTIDE SEQUENCE</scope>
    <source>
        <strain evidence="2">ChiHjej12B11-24981</strain>
    </source>
</reference>
<sequence length="169" mass="18593">MKLYKKLTFLLLALLPLLGGCDNGDDVIEIFTGKTWKLNVISLDGQGDWFDFWNGDSQARQTSMNLRGSNSSATFTITFNGSDTGEVTGGDFRAQGANRSFTGTWSADGSSHTLTLTNINGTGNRETDVLAQAFETGLRNVVRYSGDSQNLYIYYEDGQTTKRMAFQPQ</sequence>
<organism evidence="2 3">
    <name type="scientific">Candidatus Bacteroides merdipullorum</name>
    <dbReference type="NCBI Taxonomy" id="2838474"/>
    <lineage>
        <taxon>Bacteria</taxon>
        <taxon>Pseudomonadati</taxon>
        <taxon>Bacteroidota</taxon>
        <taxon>Bacteroidia</taxon>
        <taxon>Bacteroidales</taxon>
        <taxon>Bacteroidaceae</taxon>
        <taxon>Bacteroides</taxon>
    </lineage>
</organism>
<reference evidence="2" key="2">
    <citation type="submission" date="2021-04" db="EMBL/GenBank/DDBJ databases">
        <authorList>
            <person name="Gilroy R."/>
        </authorList>
    </citation>
    <scope>NUCLEOTIDE SEQUENCE</scope>
    <source>
        <strain evidence="2">ChiHjej12B11-24981</strain>
    </source>
</reference>
<protein>
    <submittedName>
        <fullName evidence="2">DUF4847 domain-containing protein</fullName>
    </submittedName>
</protein>
<dbReference type="Gene3D" id="2.40.128.270">
    <property type="match status" value="1"/>
</dbReference>
<feature type="signal peptide" evidence="1">
    <location>
        <begin position="1"/>
        <end position="21"/>
    </location>
</feature>
<dbReference type="Proteomes" id="UP000824023">
    <property type="component" value="Unassembled WGS sequence"/>
</dbReference>
<dbReference type="InterPro" id="IPR032316">
    <property type="entry name" value="DUF4847"/>
</dbReference>
<evidence type="ECO:0000256" key="1">
    <source>
        <dbReference type="SAM" id="SignalP"/>
    </source>
</evidence>
<evidence type="ECO:0000313" key="3">
    <source>
        <dbReference type="Proteomes" id="UP000824023"/>
    </source>
</evidence>